<dbReference type="EMBL" id="VEVO01000013">
    <property type="protein sequence ID" value="KAF0033246.1"/>
    <property type="molecule type" value="Genomic_DNA"/>
</dbReference>
<organism evidence="2 3">
    <name type="scientific">Scophthalmus maximus</name>
    <name type="common">Turbot</name>
    <name type="synonym">Psetta maxima</name>
    <dbReference type="NCBI Taxonomy" id="52904"/>
    <lineage>
        <taxon>Eukaryota</taxon>
        <taxon>Metazoa</taxon>
        <taxon>Chordata</taxon>
        <taxon>Craniata</taxon>
        <taxon>Vertebrata</taxon>
        <taxon>Euteleostomi</taxon>
        <taxon>Actinopterygii</taxon>
        <taxon>Neopterygii</taxon>
        <taxon>Teleostei</taxon>
        <taxon>Neoteleostei</taxon>
        <taxon>Acanthomorphata</taxon>
        <taxon>Carangaria</taxon>
        <taxon>Pleuronectiformes</taxon>
        <taxon>Pleuronectoidei</taxon>
        <taxon>Scophthalmidae</taxon>
        <taxon>Scophthalmus</taxon>
    </lineage>
</organism>
<dbReference type="Gene3D" id="1.10.238.10">
    <property type="entry name" value="EF-hand"/>
    <property type="match status" value="1"/>
</dbReference>
<dbReference type="SUPFAM" id="SSF47473">
    <property type="entry name" value="EF-hand"/>
    <property type="match status" value="1"/>
</dbReference>
<comment type="caution">
    <text evidence="2">The sequence shown here is derived from an EMBL/GenBank/DDBJ whole genome shotgun (WGS) entry which is preliminary data.</text>
</comment>
<evidence type="ECO:0000313" key="2">
    <source>
        <dbReference type="EMBL" id="KAF0033246.1"/>
    </source>
</evidence>
<proteinExistence type="predicted"/>
<protein>
    <recommendedName>
        <fullName evidence="4">EF-hand domain-containing protein</fullName>
    </recommendedName>
</protein>
<evidence type="ECO:0008006" key="4">
    <source>
        <dbReference type="Google" id="ProtNLM"/>
    </source>
</evidence>
<sequence length="72" mass="8623">MIPADDQKNLPEDENTPEKRSEKIWEFFGKKENDKISEGEFIQGVMENKDILRLIQYDEPQKIKDKLKEKKQ</sequence>
<accession>A0A6A4SDN2</accession>
<dbReference type="InterPro" id="IPR011992">
    <property type="entry name" value="EF-hand-dom_pair"/>
</dbReference>
<evidence type="ECO:0000256" key="1">
    <source>
        <dbReference type="SAM" id="MobiDB-lite"/>
    </source>
</evidence>
<name>A0A6A4SDN2_SCOMX</name>
<dbReference type="PRINTS" id="PR00450">
    <property type="entry name" value="RECOVERIN"/>
</dbReference>
<evidence type="ECO:0000313" key="3">
    <source>
        <dbReference type="Proteomes" id="UP000438429"/>
    </source>
</evidence>
<reference evidence="2 3" key="1">
    <citation type="submission" date="2019-06" db="EMBL/GenBank/DDBJ databases">
        <title>Draft genomes of female and male turbot (Scophthalmus maximus).</title>
        <authorList>
            <person name="Xu H."/>
            <person name="Xu X.-W."/>
            <person name="Shao C."/>
            <person name="Chen S."/>
        </authorList>
    </citation>
    <scope>NUCLEOTIDE SEQUENCE [LARGE SCALE GENOMIC DNA]</scope>
    <source>
        <strain evidence="2">Ysfricsl-2016a</strain>
        <tissue evidence="2">Blood</tissue>
    </source>
</reference>
<feature type="region of interest" description="Disordered" evidence="1">
    <location>
        <begin position="1"/>
        <end position="22"/>
    </location>
</feature>
<gene>
    <name evidence="2" type="ORF">F2P81_015536</name>
</gene>
<dbReference type="Proteomes" id="UP000438429">
    <property type="component" value="Unassembled WGS sequence"/>
</dbReference>
<dbReference type="AlphaFoldDB" id="A0A6A4SDN2"/>